<sequence>MGGADLVHEGQLHPWFNDLETDGTIQTLINESCNNCVCLLYKAKVLPPNIGVGIIQEIMREIIVAPYYNSLDISFKALCSLVESIEHQIITM</sequence>
<dbReference type="AlphaFoldDB" id="A0A5J4W4S0"/>
<gene>
    <name evidence="1" type="ORF">EZS28_014500</name>
</gene>
<protein>
    <submittedName>
        <fullName evidence="1">Uncharacterized protein</fullName>
    </submittedName>
</protein>
<dbReference type="Proteomes" id="UP000324800">
    <property type="component" value="Unassembled WGS sequence"/>
</dbReference>
<organism evidence="1 2">
    <name type="scientific">Streblomastix strix</name>
    <dbReference type="NCBI Taxonomy" id="222440"/>
    <lineage>
        <taxon>Eukaryota</taxon>
        <taxon>Metamonada</taxon>
        <taxon>Preaxostyla</taxon>
        <taxon>Oxymonadida</taxon>
        <taxon>Streblomastigidae</taxon>
        <taxon>Streblomastix</taxon>
    </lineage>
</organism>
<comment type="caution">
    <text evidence="1">The sequence shown here is derived from an EMBL/GenBank/DDBJ whole genome shotgun (WGS) entry which is preliminary data.</text>
</comment>
<evidence type="ECO:0000313" key="1">
    <source>
        <dbReference type="EMBL" id="KAA6389974.1"/>
    </source>
</evidence>
<dbReference type="EMBL" id="SNRW01003392">
    <property type="protein sequence ID" value="KAA6389974.1"/>
    <property type="molecule type" value="Genomic_DNA"/>
</dbReference>
<name>A0A5J4W4S0_9EUKA</name>
<reference evidence="1 2" key="1">
    <citation type="submission" date="2019-03" db="EMBL/GenBank/DDBJ databases">
        <title>Single cell metagenomics reveals metabolic interactions within the superorganism composed of flagellate Streblomastix strix and complex community of Bacteroidetes bacteria on its surface.</title>
        <authorList>
            <person name="Treitli S.C."/>
            <person name="Kolisko M."/>
            <person name="Husnik F."/>
            <person name="Keeling P."/>
            <person name="Hampl V."/>
        </authorList>
    </citation>
    <scope>NUCLEOTIDE SEQUENCE [LARGE SCALE GENOMIC DNA]</scope>
    <source>
        <strain evidence="1">ST1C</strain>
    </source>
</reference>
<evidence type="ECO:0000313" key="2">
    <source>
        <dbReference type="Proteomes" id="UP000324800"/>
    </source>
</evidence>
<proteinExistence type="predicted"/>
<accession>A0A5J4W4S0</accession>